<protein>
    <submittedName>
        <fullName evidence="1">Uncharacterized protein</fullName>
    </submittedName>
</protein>
<proteinExistence type="predicted"/>
<accession>A0A0A8ZAY9</accession>
<dbReference type="AlphaFoldDB" id="A0A0A8ZAY9"/>
<organism evidence="1">
    <name type="scientific">Arundo donax</name>
    <name type="common">Giant reed</name>
    <name type="synonym">Donax arundinaceus</name>
    <dbReference type="NCBI Taxonomy" id="35708"/>
    <lineage>
        <taxon>Eukaryota</taxon>
        <taxon>Viridiplantae</taxon>
        <taxon>Streptophyta</taxon>
        <taxon>Embryophyta</taxon>
        <taxon>Tracheophyta</taxon>
        <taxon>Spermatophyta</taxon>
        <taxon>Magnoliopsida</taxon>
        <taxon>Liliopsida</taxon>
        <taxon>Poales</taxon>
        <taxon>Poaceae</taxon>
        <taxon>PACMAD clade</taxon>
        <taxon>Arundinoideae</taxon>
        <taxon>Arundineae</taxon>
        <taxon>Arundo</taxon>
    </lineage>
</organism>
<reference evidence="1" key="2">
    <citation type="journal article" date="2015" name="Data Brief">
        <title>Shoot transcriptome of the giant reed, Arundo donax.</title>
        <authorList>
            <person name="Barrero R.A."/>
            <person name="Guerrero F.D."/>
            <person name="Moolhuijzen P."/>
            <person name="Goolsby J.A."/>
            <person name="Tidwell J."/>
            <person name="Bellgard S.E."/>
            <person name="Bellgard M.I."/>
        </authorList>
    </citation>
    <scope>NUCLEOTIDE SEQUENCE</scope>
    <source>
        <tissue evidence="1">Shoot tissue taken approximately 20 cm above the soil surface</tissue>
    </source>
</reference>
<reference evidence="1" key="1">
    <citation type="submission" date="2014-09" db="EMBL/GenBank/DDBJ databases">
        <authorList>
            <person name="Magalhaes I.L.F."/>
            <person name="Oliveira U."/>
            <person name="Santos F.R."/>
            <person name="Vidigal T.H.D.A."/>
            <person name="Brescovit A.D."/>
            <person name="Santos A.J."/>
        </authorList>
    </citation>
    <scope>NUCLEOTIDE SEQUENCE</scope>
    <source>
        <tissue evidence="1">Shoot tissue taken approximately 20 cm above the soil surface</tissue>
    </source>
</reference>
<evidence type="ECO:0000313" key="1">
    <source>
        <dbReference type="EMBL" id="JAD34848.1"/>
    </source>
</evidence>
<name>A0A0A8ZAY9_ARUDO</name>
<dbReference type="EMBL" id="GBRH01263047">
    <property type="protein sequence ID" value="JAD34848.1"/>
    <property type="molecule type" value="Transcribed_RNA"/>
</dbReference>
<sequence>MHFFYSASWLTLIYVSCCHDVPDVFID</sequence>